<name>A0A0A9F378_ARUDO</name>
<reference evidence="1" key="1">
    <citation type="submission" date="2014-09" db="EMBL/GenBank/DDBJ databases">
        <authorList>
            <person name="Magalhaes I.L.F."/>
            <person name="Oliveira U."/>
            <person name="Santos F.R."/>
            <person name="Vidigal T.H.D.A."/>
            <person name="Brescovit A.D."/>
            <person name="Santos A.J."/>
        </authorList>
    </citation>
    <scope>NUCLEOTIDE SEQUENCE</scope>
    <source>
        <tissue evidence="1">Shoot tissue taken approximately 20 cm above the soil surface</tissue>
    </source>
</reference>
<protein>
    <submittedName>
        <fullName evidence="1">Uncharacterized protein</fullName>
    </submittedName>
</protein>
<evidence type="ECO:0000313" key="1">
    <source>
        <dbReference type="EMBL" id="JAE05634.1"/>
    </source>
</evidence>
<organism evidence="1">
    <name type="scientific">Arundo donax</name>
    <name type="common">Giant reed</name>
    <name type="synonym">Donax arundinaceus</name>
    <dbReference type="NCBI Taxonomy" id="35708"/>
    <lineage>
        <taxon>Eukaryota</taxon>
        <taxon>Viridiplantae</taxon>
        <taxon>Streptophyta</taxon>
        <taxon>Embryophyta</taxon>
        <taxon>Tracheophyta</taxon>
        <taxon>Spermatophyta</taxon>
        <taxon>Magnoliopsida</taxon>
        <taxon>Liliopsida</taxon>
        <taxon>Poales</taxon>
        <taxon>Poaceae</taxon>
        <taxon>PACMAD clade</taxon>
        <taxon>Arundinoideae</taxon>
        <taxon>Arundineae</taxon>
        <taxon>Arundo</taxon>
    </lineage>
</organism>
<sequence>MVMTLLHQTCFRKSHSRTTSCQIPTRGGSMIRQDLRLLNQIARNWSWTYRVSIP</sequence>
<reference evidence="1" key="2">
    <citation type="journal article" date="2015" name="Data Brief">
        <title>Shoot transcriptome of the giant reed, Arundo donax.</title>
        <authorList>
            <person name="Barrero R.A."/>
            <person name="Guerrero F.D."/>
            <person name="Moolhuijzen P."/>
            <person name="Goolsby J.A."/>
            <person name="Tidwell J."/>
            <person name="Bellgard S.E."/>
            <person name="Bellgard M.I."/>
        </authorList>
    </citation>
    <scope>NUCLEOTIDE SEQUENCE</scope>
    <source>
        <tissue evidence="1">Shoot tissue taken approximately 20 cm above the soil surface</tissue>
    </source>
</reference>
<accession>A0A0A9F378</accession>
<dbReference type="EMBL" id="GBRH01192262">
    <property type="protein sequence ID" value="JAE05634.1"/>
    <property type="molecule type" value="Transcribed_RNA"/>
</dbReference>
<proteinExistence type="predicted"/>
<dbReference type="AlphaFoldDB" id="A0A0A9F378"/>